<comment type="similarity">
    <text evidence="1">Belongs to the peptidase M56 family.</text>
</comment>
<dbReference type="InterPro" id="IPR001460">
    <property type="entry name" value="PCN-bd_Tpept"/>
</dbReference>
<dbReference type="CDD" id="cd07341">
    <property type="entry name" value="M56_BlaR1_MecR1_like"/>
    <property type="match status" value="1"/>
</dbReference>
<feature type="transmembrane region" description="Helical" evidence="2">
    <location>
        <begin position="6"/>
        <end position="25"/>
    </location>
</feature>
<dbReference type="InterPro" id="IPR008756">
    <property type="entry name" value="Peptidase_M56"/>
</dbReference>
<comment type="caution">
    <text evidence="5">The sequence shown here is derived from an EMBL/GenBank/DDBJ whole genome shotgun (WGS) entry which is preliminary data.</text>
</comment>
<dbReference type="InterPro" id="IPR052173">
    <property type="entry name" value="Beta-lactam_resp_regulator"/>
</dbReference>
<feature type="transmembrane region" description="Helical" evidence="2">
    <location>
        <begin position="326"/>
        <end position="348"/>
    </location>
</feature>
<proteinExistence type="inferred from homology"/>
<dbReference type="Pfam" id="PF00905">
    <property type="entry name" value="Transpeptidase"/>
    <property type="match status" value="1"/>
</dbReference>
<feature type="transmembrane region" description="Helical" evidence="2">
    <location>
        <begin position="112"/>
        <end position="136"/>
    </location>
</feature>
<dbReference type="Pfam" id="PF05569">
    <property type="entry name" value="Peptidase_M56"/>
    <property type="match status" value="1"/>
</dbReference>
<dbReference type="NCBIfam" id="NF000326">
    <property type="entry name" value="blaR1_generic"/>
    <property type="match status" value="1"/>
</dbReference>
<dbReference type="Gene3D" id="3.40.710.10">
    <property type="entry name" value="DD-peptidase/beta-lactamase superfamily"/>
    <property type="match status" value="1"/>
</dbReference>
<reference evidence="5" key="1">
    <citation type="journal article" date="2021" name="PeerJ">
        <title>Extensive microbial diversity within the chicken gut microbiome revealed by metagenomics and culture.</title>
        <authorList>
            <person name="Gilroy R."/>
            <person name="Ravi A."/>
            <person name="Getino M."/>
            <person name="Pursley I."/>
            <person name="Horton D.L."/>
            <person name="Alikhan N.F."/>
            <person name="Baker D."/>
            <person name="Gharbi K."/>
            <person name="Hall N."/>
            <person name="Watson M."/>
            <person name="Adriaenssens E.M."/>
            <person name="Foster-Nyarko E."/>
            <person name="Jarju S."/>
            <person name="Secka A."/>
            <person name="Antonio M."/>
            <person name="Oren A."/>
            <person name="Chaudhuri R.R."/>
            <person name="La Ragione R."/>
            <person name="Hildebrand F."/>
            <person name="Pallen M.J."/>
        </authorList>
    </citation>
    <scope>NUCLEOTIDE SEQUENCE</scope>
    <source>
        <strain evidence="5">B5-657</strain>
    </source>
</reference>
<dbReference type="PANTHER" id="PTHR34978:SF3">
    <property type="entry name" value="SLR0241 PROTEIN"/>
    <property type="match status" value="1"/>
</dbReference>
<keyword evidence="2" id="KW-0472">Membrane</keyword>
<accession>A0A9E2NNP4</accession>
<dbReference type="SUPFAM" id="SSF56601">
    <property type="entry name" value="beta-lactamase/transpeptidase-like"/>
    <property type="match status" value="1"/>
</dbReference>
<keyword evidence="2" id="KW-1133">Transmembrane helix</keyword>
<dbReference type="PANTHER" id="PTHR34978">
    <property type="entry name" value="POSSIBLE SENSOR-TRANSDUCER PROTEIN BLAR"/>
    <property type="match status" value="1"/>
</dbReference>
<protein>
    <submittedName>
        <fullName evidence="5">BlaR1 family beta-lactam sensor/signal transducer</fullName>
    </submittedName>
</protein>
<name>A0A9E2NNP4_9FIRM</name>
<evidence type="ECO:0000313" key="5">
    <source>
        <dbReference type="EMBL" id="MBU3804618.1"/>
    </source>
</evidence>
<dbReference type="InterPro" id="IPR012338">
    <property type="entry name" value="Beta-lactam/transpept-like"/>
</dbReference>
<dbReference type="AlphaFoldDB" id="A0A9E2NNP4"/>
<dbReference type="GO" id="GO:0008658">
    <property type="term" value="F:penicillin binding"/>
    <property type="evidence" value="ECO:0007669"/>
    <property type="project" value="InterPro"/>
</dbReference>
<feature type="transmembrane region" description="Helical" evidence="2">
    <location>
        <begin position="37"/>
        <end position="54"/>
    </location>
</feature>
<evidence type="ECO:0000259" key="4">
    <source>
        <dbReference type="Pfam" id="PF05569"/>
    </source>
</evidence>
<evidence type="ECO:0000256" key="2">
    <source>
        <dbReference type="SAM" id="Phobius"/>
    </source>
</evidence>
<dbReference type="Proteomes" id="UP000824229">
    <property type="component" value="Unassembled WGS sequence"/>
</dbReference>
<reference evidence="5" key="2">
    <citation type="submission" date="2021-04" db="EMBL/GenBank/DDBJ databases">
        <authorList>
            <person name="Gilroy R."/>
        </authorList>
    </citation>
    <scope>NUCLEOTIDE SEQUENCE</scope>
    <source>
        <strain evidence="5">B5-657</strain>
    </source>
</reference>
<organism evidence="5 6">
    <name type="scientific">Candidatus Cellulosilyticum pullistercoris</name>
    <dbReference type="NCBI Taxonomy" id="2838521"/>
    <lineage>
        <taxon>Bacteria</taxon>
        <taxon>Bacillati</taxon>
        <taxon>Bacillota</taxon>
        <taxon>Clostridia</taxon>
        <taxon>Lachnospirales</taxon>
        <taxon>Cellulosilyticaceae</taxon>
        <taxon>Cellulosilyticum</taxon>
    </lineage>
</organism>
<evidence type="ECO:0000313" key="6">
    <source>
        <dbReference type="Proteomes" id="UP000824229"/>
    </source>
</evidence>
<feature type="domain" description="Peptidase M56" evidence="4">
    <location>
        <begin position="9"/>
        <end position="310"/>
    </location>
</feature>
<evidence type="ECO:0000259" key="3">
    <source>
        <dbReference type="Pfam" id="PF00905"/>
    </source>
</evidence>
<feature type="domain" description="Penicillin-binding protein transpeptidase" evidence="3">
    <location>
        <begin position="392"/>
        <end position="591"/>
    </location>
</feature>
<sequence>MHLFFIRFLISSLISSVLIMIILGIKKIFKNHISARWQYNIWFLFLVILIIPFIPQQYLDFSQLNRWSVDLQNKEDHMMTDDSLLNHKAQETLNQEGNLQDFSISVQRSTAAYINFALISIWILGCLIYTSILVIVKLRLNKVKDSIRVLDDVKIIGLFEKCKRELDISKDLIVGESGLVYSSMTFGLKKTYIVFPLVMTHQLSESELYHIFLHELSHYKNKDIIINEVMCFFQIIYWFNPFVRLAFKKMRLDREINCDVSVLQRLKEENYIQYGKTIINCAEKQIQPSFFSITTSIAGTKKEITKRIQKIASYKVENRWMNIKSICIFIFIAILILNKSAAISILGYENKRYDFKATHVVYEDLSSYFGEREGSFVLYDLQADKYAIYNKEKSITRVSPDSTYKIYSALIGLENNVIQVDDSKKGWNGQQYTYEAWNKDQDLSSAIKNSVNWYFQEIDQQVGYDKLQYYLDEIEYGNGDITGGIRDYWQESSLLISPVEQVELLTDLYTDNTLFESTHIAKVKEALKLEENNGAVLSGKTGTGMINDKEVNGWFIGYVEKNGQTYIFATNVQGEENTNGSLATKITLDILSDKNIY</sequence>
<gene>
    <name evidence="5" type="ORF">H9872_07670</name>
</gene>
<evidence type="ECO:0000256" key="1">
    <source>
        <dbReference type="ARBA" id="ARBA00011075"/>
    </source>
</evidence>
<keyword evidence="2" id="KW-0812">Transmembrane</keyword>
<dbReference type="EMBL" id="JAHLFQ010000177">
    <property type="protein sequence ID" value="MBU3804618.1"/>
    <property type="molecule type" value="Genomic_DNA"/>
</dbReference>